<protein>
    <recommendedName>
        <fullName evidence="6">RING-type domain-containing protein</fullName>
    </recommendedName>
</protein>
<dbReference type="KEGG" id="dpx:DAPPUDRAFT_316926"/>
<dbReference type="PROSITE" id="PS00518">
    <property type="entry name" value="ZF_RING_1"/>
    <property type="match status" value="1"/>
</dbReference>
<evidence type="ECO:0000256" key="2">
    <source>
        <dbReference type="ARBA" id="ARBA00022771"/>
    </source>
</evidence>
<keyword evidence="3" id="KW-0862">Zinc</keyword>
<dbReference type="SUPFAM" id="SSF57850">
    <property type="entry name" value="RING/U-box"/>
    <property type="match status" value="1"/>
</dbReference>
<dbReference type="GO" id="GO:0008270">
    <property type="term" value="F:zinc ion binding"/>
    <property type="evidence" value="ECO:0007669"/>
    <property type="project" value="UniProtKB-KW"/>
</dbReference>
<dbReference type="OrthoDB" id="6270329at2759"/>
<keyword evidence="8" id="KW-1185">Reference proteome</keyword>
<keyword evidence="5" id="KW-0175">Coiled coil</keyword>
<dbReference type="HOGENOM" id="CLU_691278_0_0_1"/>
<dbReference type="PhylomeDB" id="E9GED8"/>
<dbReference type="InParanoid" id="E9GED8"/>
<keyword evidence="2 4" id="KW-0863">Zinc-finger</keyword>
<evidence type="ECO:0000256" key="4">
    <source>
        <dbReference type="PROSITE-ProRule" id="PRU00175"/>
    </source>
</evidence>
<dbReference type="PANTHER" id="PTHR25464">
    <property type="entry name" value="TRIPARTITE MOTIF-CONTAINING PROTEIN 2-LIKE PROTEIN"/>
    <property type="match status" value="1"/>
</dbReference>
<proteinExistence type="predicted"/>
<dbReference type="EMBL" id="GL732540">
    <property type="protein sequence ID" value="EFX82250.1"/>
    <property type="molecule type" value="Genomic_DNA"/>
</dbReference>
<accession>E9GED8</accession>
<evidence type="ECO:0000313" key="8">
    <source>
        <dbReference type="Proteomes" id="UP000000305"/>
    </source>
</evidence>
<evidence type="ECO:0000313" key="7">
    <source>
        <dbReference type="EMBL" id="EFX82250.1"/>
    </source>
</evidence>
<keyword evidence="1" id="KW-0479">Metal-binding</keyword>
<name>E9GED8_DAPPU</name>
<sequence>MATANIQSDAGDDFVTCGVCFNEYHEETKKPKSLPCSHTICLSCLREIFEDGSISCPFCRNVSNYASLELVETLPTNFSALHILKLNKEITKFEFEQCWCFTCGFKAQTDCPASKHDLLTVKPDTVKNLDGFINLRKEFYSIKNEENENLTTTIQKINEIQVYLDLYSKAVKAEEEEIRELQYQNDLLKAETLSKLDSLEIFQQVTRKNSQNGMTEFFLAEVASHNSKNSNTEETLAKMKDEWKKSLEMSKSTLETATAIASEYERRKKMRIAVKIFDENNQPIPTCPLLENGFTLLTEDTSDPLVFRNMASLSHAAFSLMRKKQAACPVDSADFETDEDDDCFQEPEGMIDSILAIVHSPEDSP</sequence>
<reference evidence="7 8" key="1">
    <citation type="journal article" date="2011" name="Science">
        <title>The ecoresponsive genome of Daphnia pulex.</title>
        <authorList>
            <person name="Colbourne J.K."/>
            <person name="Pfrender M.E."/>
            <person name="Gilbert D."/>
            <person name="Thomas W.K."/>
            <person name="Tucker A."/>
            <person name="Oakley T.H."/>
            <person name="Tokishita S."/>
            <person name="Aerts A."/>
            <person name="Arnold G.J."/>
            <person name="Basu M.K."/>
            <person name="Bauer D.J."/>
            <person name="Caceres C.E."/>
            <person name="Carmel L."/>
            <person name="Casola C."/>
            <person name="Choi J.H."/>
            <person name="Detter J.C."/>
            <person name="Dong Q."/>
            <person name="Dusheyko S."/>
            <person name="Eads B.D."/>
            <person name="Frohlich T."/>
            <person name="Geiler-Samerotte K.A."/>
            <person name="Gerlach D."/>
            <person name="Hatcher P."/>
            <person name="Jogdeo S."/>
            <person name="Krijgsveld J."/>
            <person name="Kriventseva E.V."/>
            <person name="Kultz D."/>
            <person name="Laforsch C."/>
            <person name="Lindquist E."/>
            <person name="Lopez J."/>
            <person name="Manak J.R."/>
            <person name="Muller J."/>
            <person name="Pangilinan J."/>
            <person name="Patwardhan R.P."/>
            <person name="Pitluck S."/>
            <person name="Pritham E.J."/>
            <person name="Rechtsteiner A."/>
            <person name="Rho M."/>
            <person name="Rogozin I.B."/>
            <person name="Sakarya O."/>
            <person name="Salamov A."/>
            <person name="Schaack S."/>
            <person name="Shapiro H."/>
            <person name="Shiga Y."/>
            <person name="Skalitzky C."/>
            <person name="Smith Z."/>
            <person name="Souvorov A."/>
            <person name="Sung W."/>
            <person name="Tang Z."/>
            <person name="Tsuchiya D."/>
            <person name="Tu H."/>
            <person name="Vos H."/>
            <person name="Wang M."/>
            <person name="Wolf Y.I."/>
            <person name="Yamagata H."/>
            <person name="Yamada T."/>
            <person name="Ye Y."/>
            <person name="Shaw J.R."/>
            <person name="Andrews J."/>
            <person name="Crease T.J."/>
            <person name="Tang H."/>
            <person name="Lucas S.M."/>
            <person name="Robertson H.M."/>
            <person name="Bork P."/>
            <person name="Koonin E.V."/>
            <person name="Zdobnov E.M."/>
            <person name="Grigoriev I.V."/>
            <person name="Lynch M."/>
            <person name="Boore J.L."/>
        </authorList>
    </citation>
    <scope>NUCLEOTIDE SEQUENCE [LARGE SCALE GENOMIC DNA]</scope>
</reference>
<dbReference type="eggNOG" id="KOG2177">
    <property type="taxonomic scope" value="Eukaryota"/>
</dbReference>
<feature type="coiled-coil region" evidence="5">
    <location>
        <begin position="164"/>
        <end position="191"/>
    </location>
</feature>
<dbReference type="InterPro" id="IPR001841">
    <property type="entry name" value="Znf_RING"/>
</dbReference>
<dbReference type="AlphaFoldDB" id="E9GED8"/>
<evidence type="ECO:0000256" key="5">
    <source>
        <dbReference type="SAM" id="Coils"/>
    </source>
</evidence>
<dbReference type="GO" id="GO:0010508">
    <property type="term" value="P:positive regulation of autophagy"/>
    <property type="evidence" value="ECO:0000318"/>
    <property type="project" value="GO_Central"/>
</dbReference>
<feature type="domain" description="RING-type" evidence="6">
    <location>
        <begin position="17"/>
        <end position="60"/>
    </location>
</feature>
<dbReference type="GO" id="GO:0034198">
    <property type="term" value="P:cellular response to amino acid starvation"/>
    <property type="evidence" value="ECO:0000318"/>
    <property type="project" value="GO_Central"/>
</dbReference>
<gene>
    <name evidence="7" type="ORF">DAPPUDRAFT_316926</name>
</gene>
<evidence type="ECO:0000256" key="3">
    <source>
        <dbReference type="ARBA" id="ARBA00022833"/>
    </source>
</evidence>
<dbReference type="Gene3D" id="3.30.40.10">
    <property type="entry name" value="Zinc/RING finger domain, C3HC4 (zinc finger)"/>
    <property type="match status" value="1"/>
</dbReference>
<dbReference type="InterPro" id="IPR017907">
    <property type="entry name" value="Znf_RING_CS"/>
</dbReference>
<dbReference type="PROSITE" id="PS50089">
    <property type="entry name" value="ZF_RING_2"/>
    <property type="match status" value="1"/>
</dbReference>
<organism evidence="7 8">
    <name type="scientific">Daphnia pulex</name>
    <name type="common">Water flea</name>
    <dbReference type="NCBI Taxonomy" id="6669"/>
    <lineage>
        <taxon>Eukaryota</taxon>
        <taxon>Metazoa</taxon>
        <taxon>Ecdysozoa</taxon>
        <taxon>Arthropoda</taxon>
        <taxon>Crustacea</taxon>
        <taxon>Branchiopoda</taxon>
        <taxon>Diplostraca</taxon>
        <taxon>Cladocera</taxon>
        <taxon>Anomopoda</taxon>
        <taxon>Daphniidae</taxon>
        <taxon>Daphnia</taxon>
    </lineage>
</organism>
<dbReference type="Pfam" id="PF14634">
    <property type="entry name" value="zf-RING_5"/>
    <property type="match status" value="1"/>
</dbReference>
<dbReference type="Proteomes" id="UP000000305">
    <property type="component" value="Unassembled WGS sequence"/>
</dbReference>
<dbReference type="SMART" id="SM00184">
    <property type="entry name" value="RING"/>
    <property type="match status" value="1"/>
</dbReference>
<dbReference type="InterPro" id="IPR013083">
    <property type="entry name" value="Znf_RING/FYVE/PHD"/>
</dbReference>
<evidence type="ECO:0000256" key="1">
    <source>
        <dbReference type="ARBA" id="ARBA00022723"/>
    </source>
</evidence>
<evidence type="ECO:0000259" key="6">
    <source>
        <dbReference type="PROSITE" id="PS50089"/>
    </source>
</evidence>
<dbReference type="PANTHER" id="PTHR25464:SF2">
    <property type="entry name" value="RING-TYPE DOMAIN-CONTAINING PROTEIN"/>
    <property type="match status" value="1"/>
</dbReference>